<dbReference type="EMBL" id="PCSU01000023">
    <property type="protein sequence ID" value="PIP56706.1"/>
    <property type="molecule type" value="Genomic_DNA"/>
</dbReference>
<dbReference type="PANTHER" id="PTHR13504:SF38">
    <property type="entry name" value="FIDO DOMAIN-CONTAINING PROTEIN"/>
    <property type="match status" value="1"/>
</dbReference>
<comment type="caution">
    <text evidence="4">The sequence shown here is derived from an EMBL/GenBank/DDBJ whole genome shotgun (WGS) entry which is preliminary data.</text>
</comment>
<feature type="active site" evidence="1">
    <location>
        <position position="191"/>
    </location>
</feature>
<organism evidence="4 5">
    <name type="scientific">candidate division WWE3 bacterium CG22_combo_CG10-13_8_21_14_all_39_12</name>
    <dbReference type="NCBI Taxonomy" id="1975094"/>
    <lineage>
        <taxon>Bacteria</taxon>
        <taxon>Katanobacteria</taxon>
    </lineage>
</organism>
<evidence type="ECO:0000313" key="4">
    <source>
        <dbReference type="EMBL" id="PIP56706.1"/>
    </source>
</evidence>
<dbReference type="InterPro" id="IPR003812">
    <property type="entry name" value="Fido"/>
</dbReference>
<proteinExistence type="predicted"/>
<dbReference type="SUPFAM" id="SSF140931">
    <property type="entry name" value="Fic-like"/>
    <property type="match status" value="1"/>
</dbReference>
<dbReference type="Proteomes" id="UP000228495">
    <property type="component" value="Unassembled WGS sequence"/>
</dbReference>
<feature type="site" description="Important for autoinhibition of adenylyltransferase activity" evidence="2">
    <location>
        <position position="55"/>
    </location>
</feature>
<accession>A0A2H0BGA2</accession>
<dbReference type="InterPro" id="IPR040198">
    <property type="entry name" value="Fido_containing"/>
</dbReference>
<evidence type="ECO:0000256" key="1">
    <source>
        <dbReference type="PIRSR" id="PIRSR640198-1"/>
    </source>
</evidence>
<dbReference type="InterPro" id="IPR036388">
    <property type="entry name" value="WH-like_DNA-bd_sf"/>
</dbReference>
<dbReference type="PANTHER" id="PTHR13504">
    <property type="entry name" value="FIDO DOMAIN-CONTAINING PROTEIN DDB_G0283145"/>
    <property type="match status" value="1"/>
</dbReference>
<gene>
    <name evidence="4" type="ORF">COX05_01660</name>
</gene>
<evidence type="ECO:0000259" key="3">
    <source>
        <dbReference type="PROSITE" id="PS51459"/>
    </source>
</evidence>
<dbReference type="Gene3D" id="1.10.10.10">
    <property type="entry name" value="Winged helix-like DNA-binding domain superfamily/Winged helix DNA-binding domain"/>
    <property type="match status" value="1"/>
</dbReference>
<dbReference type="PROSITE" id="PS51459">
    <property type="entry name" value="FIDO"/>
    <property type="match status" value="1"/>
</dbReference>
<name>A0A2H0BGA2_UNCKA</name>
<evidence type="ECO:0000256" key="2">
    <source>
        <dbReference type="PIRSR" id="PIRSR640198-3"/>
    </source>
</evidence>
<dbReference type="Pfam" id="PF02661">
    <property type="entry name" value="Fic"/>
    <property type="match status" value="1"/>
</dbReference>
<dbReference type="InterPro" id="IPR036597">
    <property type="entry name" value="Fido-like_dom_sf"/>
</dbReference>
<sequence>MFKPNYQITNKILLSIASIEASREFIEHAPLVPYWERQFREDAAVRIAHHTTALEGNPLSLEEARTIWEGDESLVTAQTGHVQEVINYRSVIKYVEGLKTTSNRITEEHLNKIHEYVVTNVVPENEVRGYRTGWYGTRNSTTGEVSFVAPNPEDVLDLIKDFFEWTAGEEGDQTHPILRAGITIAEIARIHPFTEGNGRSARALGTASLYLDGYDIKRFFSLDEYYDQNASGYYDAIQTYQKSDDVLTTWLEFFASGLEIELKRVKERVLKMSRDHQLQREIGQVALNDRQEEILQYIEVNHAFRNVDFEELFPNISDDTVLRELKDMMDKGVIKKEGKTKASKYVLR</sequence>
<evidence type="ECO:0000313" key="5">
    <source>
        <dbReference type="Proteomes" id="UP000228495"/>
    </source>
</evidence>
<dbReference type="Gene3D" id="1.10.3290.10">
    <property type="entry name" value="Fido-like domain"/>
    <property type="match status" value="1"/>
</dbReference>
<reference evidence="4 5" key="1">
    <citation type="submission" date="2017-09" db="EMBL/GenBank/DDBJ databases">
        <title>Depth-based differentiation of microbial function through sediment-hosted aquifers and enrichment of novel symbionts in the deep terrestrial subsurface.</title>
        <authorList>
            <person name="Probst A.J."/>
            <person name="Ladd B."/>
            <person name="Jarett J.K."/>
            <person name="Geller-Mcgrath D.E."/>
            <person name="Sieber C.M."/>
            <person name="Emerson J.B."/>
            <person name="Anantharaman K."/>
            <person name="Thomas B.C."/>
            <person name="Malmstrom R."/>
            <person name="Stieglmeier M."/>
            <person name="Klingl A."/>
            <person name="Woyke T."/>
            <person name="Ryan C.M."/>
            <person name="Banfield J.F."/>
        </authorList>
    </citation>
    <scope>NUCLEOTIDE SEQUENCE [LARGE SCALE GENOMIC DNA]</scope>
    <source>
        <strain evidence="4">CG22_combo_CG10-13_8_21_14_all_39_12</strain>
    </source>
</reference>
<feature type="domain" description="Fido" evidence="3">
    <location>
        <begin position="105"/>
        <end position="256"/>
    </location>
</feature>
<dbReference type="AlphaFoldDB" id="A0A2H0BGA2"/>
<protein>
    <recommendedName>
        <fullName evidence="3">Fido domain-containing protein</fullName>
    </recommendedName>
</protein>